<evidence type="ECO:0000256" key="1">
    <source>
        <dbReference type="SAM" id="SignalP"/>
    </source>
</evidence>
<feature type="chain" id="PRO_5018096860" evidence="1">
    <location>
        <begin position="22"/>
        <end position="186"/>
    </location>
</feature>
<comment type="caution">
    <text evidence="3">The sequence shown here is derived from an EMBL/GenBank/DDBJ whole genome shotgun (WGS) entry which is preliminary data.</text>
</comment>
<reference evidence="3 4" key="1">
    <citation type="submission" date="2018-11" db="EMBL/GenBank/DDBJ databases">
        <title>Rufibacter latericius sp. nov., isolated from water in Baiyang Lake.</title>
        <authorList>
            <person name="Yang Y."/>
        </authorList>
    </citation>
    <scope>NUCLEOTIDE SEQUENCE [LARGE SCALE GENOMIC DNA]</scope>
    <source>
        <strain evidence="3 4">MCC P1</strain>
    </source>
</reference>
<sequence length="186" mass="19895">MMKKLLFAGAFALMSVVAANAQTSLGVKAGLNVASIRIPGTDIDPRIGVHAGFFASTPISKSFALQPEILYSQQGVKTEGTTFTYHYLNIPLIFKGYISGGLHAQVGPQFGVLLSAKREKGKTSTDITDSQNRYDGAVALGLGYDVSSWQVSARVNLGLSDTRDDPDGGANRSNNVFQLSLGYKFR</sequence>
<accession>A0A3M9MX27</accession>
<gene>
    <name evidence="3" type="ORF">EFA69_07680</name>
</gene>
<dbReference type="Pfam" id="PF13568">
    <property type="entry name" value="OMP_b-brl_2"/>
    <property type="match status" value="1"/>
</dbReference>
<dbReference type="Proteomes" id="UP000271010">
    <property type="component" value="Unassembled WGS sequence"/>
</dbReference>
<protein>
    <submittedName>
        <fullName evidence="3">PorT family protein</fullName>
    </submittedName>
</protein>
<organism evidence="3 4">
    <name type="scientific">Rufibacter immobilis</name>
    <dbReference type="NCBI Taxonomy" id="1348778"/>
    <lineage>
        <taxon>Bacteria</taxon>
        <taxon>Pseudomonadati</taxon>
        <taxon>Bacteroidota</taxon>
        <taxon>Cytophagia</taxon>
        <taxon>Cytophagales</taxon>
        <taxon>Hymenobacteraceae</taxon>
        <taxon>Rufibacter</taxon>
    </lineage>
</organism>
<feature type="signal peptide" evidence="1">
    <location>
        <begin position="1"/>
        <end position="21"/>
    </location>
</feature>
<dbReference type="EMBL" id="RJJE01000009">
    <property type="protein sequence ID" value="RNI29433.1"/>
    <property type="molecule type" value="Genomic_DNA"/>
</dbReference>
<evidence type="ECO:0000259" key="2">
    <source>
        <dbReference type="Pfam" id="PF13568"/>
    </source>
</evidence>
<keyword evidence="4" id="KW-1185">Reference proteome</keyword>
<keyword evidence="1" id="KW-0732">Signal</keyword>
<evidence type="ECO:0000313" key="3">
    <source>
        <dbReference type="EMBL" id="RNI29433.1"/>
    </source>
</evidence>
<proteinExistence type="predicted"/>
<dbReference type="RefSeq" id="WP_123132519.1">
    <property type="nucleotide sequence ID" value="NZ_JBHMAD010000007.1"/>
</dbReference>
<dbReference type="InterPro" id="IPR025665">
    <property type="entry name" value="Beta-barrel_OMP_2"/>
</dbReference>
<feature type="domain" description="Outer membrane protein beta-barrel" evidence="2">
    <location>
        <begin position="21"/>
        <end position="162"/>
    </location>
</feature>
<dbReference type="OrthoDB" id="1160354at2"/>
<name>A0A3M9MX27_9BACT</name>
<dbReference type="AlphaFoldDB" id="A0A3M9MX27"/>
<evidence type="ECO:0000313" key="4">
    <source>
        <dbReference type="Proteomes" id="UP000271010"/>
    </source>
</evidence>